<evidence type="ECO:0000256" key="1">
    <source>
        <dbReference type="SAM" id="SignalP"/>
    </source>
</evidence>
<sequence length="92" mass="9898">MGNLHHFLVTAAVIFLVSNHPYVAWGRILNKDGLVLQSVQKGIPTPPSEHSGCTHIPGRTGPPCIGQRAFASHVMSPPVLQPDRMVPFHASA</sequence>
<protein>
    <submittedName>
        <fullName evidence="2">Uncharacterized protein</fullName>
    </submittedName>
</protein>
<dbReference type="EMBL" id="VEPZ02001618">
    <property type="protein sequence ID" value="KAE8665415.1"/>
    <property type="molecule type" value="Genomic_DNA"/>
</dbReference>
<evidence type="ECO:0000313" key="3">
    <source>
        <dbReference type="Proteomes" id="UP000436088"/>
    </source>
</evidence>
<gene>
    <name evidence="2" type="ORF">F3Y22_tig00112614pilonHSYRG00014</name>
</gene>
<feature type="signal peptide" evidence="1">
    <location>
        <begin position="1"/>
        <end position="26"/>
    </location>
</feature>
<accession>A0A6A2XDV2</accession>
<proteinExistence type="predicted"/>
<keyword evidence="3" id="KW-1185">Reference proteome</keyword>
<evidence type="ECO:0000313" key="2">
    <source>
        <dbReference type="EMBL" id="KAE8665415.1"/>
    </source>
</evidence>
<keyword evidence="1" id="KW-0732">Signal</keyword>
<dbReference type="PANTHER" id="PTHR33592:SF3">
    <property type="entry name" value="TRANSMEMBRANE PROTEIN"/>
    <property type="match status" value="1"/>
</dbReference>
<comment type="caution">
    <text evidence="2">The sequence shown here is derived from an EMBL/GenBank/DDBJ whole genome shotgun (WGS) entry which is preliminary data.</text>
</comment>
<reference evidence="2" key="1">
    <citation type="submission" date="2019-09" db="EMBL/GenBank/DDBJ databases">
        <title>Draft genome information of white flower Hibiscus syriacus.</title>
        <authorList>
            <person name="Kim Y.-M."/>
        </authorList>
    </citation>
    <scope>NUCLEOTIDE SEQUENCE [LARGE SCALE GENOMIC DNA]</scope>
    <source>
        <strain evidence="2">YM2019G1</strain>
    </source>
</reference>
<organism evidence="2 3">
    <name type="scientific">Hibiscus syriacus</name>
    <name type="common">Rose of Sharon</name>
    <dbReference type="NCBI Taxonomy" id="106335"/>
    <lineage>
        <taxon>Eukaryota</taxon>
        <taxon>Viridiplantae</taxon>
        <taxon>Streptophyta</taxon>
        <taxon>Embryophyta</taxon>
        <taxon>Tracheophyta</taxon>
        <taxon>Spermatophyta</taxon>
        <taxon>Magnoliopsida</taxon>
        <taxon>eudicotyledons</taxon>
        <taxon>Gunneridae</taxon>
        <taxon>Pentapetalae</taxon>
        <taxon>rosids</taxon>
        <taxon>malvids</taxon>
        <taxon>Malvales</taxon>
        <taxon>Malvaceae</taxon>
        <taxon>Malvoideae</taxon>
        <taxon>Hibiscus</taxon>
    </lineage>
</organism>
<name>A0A6A2XDV2_HIBSY</name>
<dbReference type="Proteomes" id="UP000436088">
    <property type="component" value="Unassembled WGS sequence"/>
</dbReference>
<dbReference type="AlphaFoldDB" id="A0A6A2XDV2"/>
<feature type="chain" id="PRO_5025536977" evidence="1">
    <location>
        <begin position="27"/>
        <end position="92"/>
    </location>
</feature>
<dbReference type="PANTHER" id="PTHR33592">
    <property type="entry name" value="TRANSMEMBRANE PROTEIN"/>
    <property type="match status" value="1"/>
</dbReference>